<evidence type="ECO:0000313" key="3">
    <source>
        <dbReference type="Proteomes" id="UP000307768"/>
    </source>
</evidence>
<sequence>MSLSQPAQLASARLRYDRLQAADADDVLAVYGDPATWRHLPAGRYASRDRAAAMIDRSEASWETAGLGDWAVRSTADLGSLPSGTFLGTVGMTWTDLGDGLSAWNLGYRFTPASWGLGVATEAARTALAAVAASGSEDPVTARALTANPASIRVLGRVGLTLAWRGATATVDGSAHPAPATLPATVTTERVVYADRPLPPDLLAALVALG</sequence>
<proteinExistence type="predicted"/>
<dbReference type="PANTHER" id="PTHR43792:SF1">
    <property type="entry name" value="N-ACETYLTRANSFERASE DOMAIN-CONTAINING PROTEIN"/>
    <property type="match status" value="1"/>
</dbReference>
<dbReference type="Pfam" id="PF13302">
    <property type="entry name" value="Acetyltransf_3"/>
    <property type="match status" value="1"/>
</dbReference>
<dbReference type="Gene3D" id="3.40.630.30">
    <property type="match status" value="1"/>
</dbReference>
<gene>
    <name evidence="2" type="ORF">FE697_016890</name>
</gene>
<dbReference type="OrthoDB" id="3533156at2"/>
<dbReference type="InterPro" id="IPR000182">
    <property type="entry name" value="GNAT_dom"/>
</dbReference>
<reference evidence="2 3" key="1">
    <citation type="submission" date="2019-09" db="EMBL/GenBank/DDBJ databases">
        <title>Mumia zhuanghuii sp. nov. isolated from the intestinal contents of plateau pika (Ochotona curzoniae) in the Qinghai-Tibet plateau of China.</title>
        <authorList>
            <person name="Tian Z."/>
        </authorList>
    </citation>
    <scope>NUCLEOTIDE SEQUENCE [LARGE SCALE GENOMIC DNA]</scope>
    <source>
        <strain evidence="3">350</strain>
    </source>
</reference>
<feature type="domain" description="N-acetyltransferase" evidence="1">
    <location>
        <begin position="13"/>
        <end position="160"/>
    </location>
</feature>
<evidence type="ECO:0000259" key="1">
    <source>
        <dbReference type="Pfam" id="PF13302"/>
    </source>
</evidence>
<name>A0A5Q6RRJ0_9ACTN</name>
<organism evidence="2 3">
    <name type="scientific">Mumia zhuanghuii</name>
    <dbReference type="NCBI Taxonomy" id="2585211"/>
    <lineage>
        <taxon>Bacteria</taxon>
        <taxon>Bacillati</taxon>
        <taxon>Actinomycetota</taxon>
        <taxon>Actinomycetes</taxon>
        <taxon>Propionibacteriales</taxon>
        <taxon>Nocardioidaceae</taxon>
        <taxon>Mumia</taxon>
    </lineage>
</organism>
<dbReference type="Proteomes" id="UP000307768">
    <property type="component" value="Unassembled WGS sequence"/>
</dbReference>
<keyword evidence="2" id="KW-0808">Transferase</keyword>
<evidence type="ECO:0000313" key="2">
    <source>
        <dbReference type="EMBL" id="KAA1420624.1"/>
    </source>
</evidence>
<dbReference type="SUPFAM" id="SSF55729">
    <property type="entry name" value="Acyl-CoA N-acyltransferases (Nat)"/>
    <property type="match status" value="1"/>
</dbReference>
<dbReference type="InterPro" id="IPR051531">
    <property type="entry name" value="N-acetyltransferase"/>
</dbReference>
<protein>
    <submittedName>
        <fullName evidence="2">GNAT family N-acetyltransferase</fullName>
    </submittedName>
</protein>
<dbReference type="AlphaFoldDB" id="A0A5Q6RRJ0"/>
<comment type="caution">
    <text evidence="2">The sequence shown here is derived from an EMBL/GenBank/DDBJ whole genome shotgun (WGS) entry which is preliminary data.</text>
</comment>
<dbReference type="InterPro" id="IPR016181">
    <property type="entry name" value="Acyl_CoA_acyltransferase"/>
</dbReference>
<dbReference type="GO" id="GO:0016747">
    <property type="term" value="F:acyltransferase activity, transferring groups other than amino-acyl groups"/>
    <property type="evidence" value="ECO:0007669"/>
    <property type="project" value="InterPro"/>
</dbReference>
<dbReference type="EMBL" id="VDFQ02000005">
    <property type="protein sequence ID" value="KAA1420624.1"/>
    <property type="molecule type" value="Genomic_DNA"/>
</dbReference>
<dbReference type="PANTHER" id="PTHR43792">
    <property type="entry name" value="GNAT FAMILY, PUTATIVE (AFU_ORTHOLOGUE AFUA_3G00765)-RELATED-RELATED"/>
    <property type="match status" value="1"/>
</dbReference>
<accession>A0A5Q6RRJ0</accession>